<dbReference type="EMBL" id="CM055111">
    <property type="protein sequence ID" value="KAJ7519002.1"/>
    <property type="molecule type" value="Genomic_DNA"/>
</dbReference>
<evidence type="ECO:0000313" key="2">
    <source>
        <dbReference type="Proteomes" id="UP001162992"/>
    </source>
</evidence>
<organism evidence="1 2">
    <name type="scientific">Diphasiastrum complanatum</name>
    <name type="common">Issler's clubmoss</name>
    <name type="synonym">Lycopodium complanatum</name>
    <dbReference type="NCBI Taxonomy" id="34168"/>
    <lineage>
        <taxon>Eukaryota</taxon>
        <taxon>Viridiplantae</taxon>
        <taxon>Streptophyta</taxon>
        <taxon>Embryophyta</taxon>
        <taxon>Tracheophyta</taxon>
        <taxon>Lycopodiopsida</taxon>
        <taxon>Lycopodiales</taxon>
        <taxon>Lycopodiaceae</taxon>
        <taxon>Lycopodioideae</taxon>
        <taxon>Diphasiastrum</taxon>
    </lineage>
</organism>
<name>A0ACC2APF9_DIPCM</name>
<protein>
    <submittedName>
        <fullName evidence="1">Uncharacterized protein</fullName>
    </submittedName>
</protein>
<reference evidence="2" key="1">
    <citation type="journal article" date="2024" name="Proc. Natl. Acad. Sci. U.S.A.">
        <title>Extraordinary preservation of gene collinearity over three hundred million years revealed in homosporous lycophytes.</title>
        <authorList>
            <person name="Li C."/>
            <person name="Wickell D."/>
            <person name="Kuo L.Y."/>
            <person name="Chen X."/>
            <person name="Nie B."/>
            <person name="Liao X."/>
            <person name="Peng D."/>
            <person name="Ji J."/>
            <person name="Jenkins J."/>
            <person name="Williams M."/>
            <person name="Shu S."/>
            <person name="Plott C."/>
            <person name="Barry K."/>
            <person name="Rajasekar S."/>
            <person name="Grimwood J."/>
            <person name="Han X."/>
            <person name="Sun S."/>
            <person name="Hou Z."/>
            <person name="He W."/>
            <person name="Dai G."/>
            <person name="Sun C."/>
            <person name="Schmutz J."/>
            <person name="Leebens-Mack J.H."/>
            <person name="Li F.W."/>
            <person name="Wang L."/>
        </authorList>
    </citation>
    <scope>NUCLEOTIDE SEQUENCE [LARGE SCALE GENOMIC DNA]</scope>
    <source>
        <strain evidence="2">cv. PW_Plant_1</strain>
    </source>
</reference>
<evidence type="ECO:0000313" key="1">
    <source>
        <dbReference type="EMBL" id="KAJ7519002.1"/>
    </source>
</evidence>
<accession>A0ACC2APF9</accession>
<keyword evidence="2" id="KW-1185">Reference proteome</keyword>
<sequence length="477" mass="51381">MVKYKEMHNACARMVLISRRASATAARSRHFSVHTEEKAEREGEQGDLQLWTWGRSDVGQLALGDETTRKCPNQVKAILLPYFQGLAPVQGRLSPHPRVYSLPEASFSKAGAISSNRNSETVKNSEEESRGGAGNVGIACGLFHSALWQNGNLWMWGKGDGGRLGLDSEVSKYVPTLVGNTSAVRSVAMGGLHSVILTENGAVYTCGYGGFGALGHGVYQRELQPRLVEDLESEKLVHIAAGGAHSAAVSESGDVYTWGRDEGEGRLGHGNEDLMNEGVLAVPLKVQELPEPIVVVACGGFFTMALTLDGQLWSWGGNSNYELGRGDKRNDFRPKQVPNMYNNRIVQVACGGYHSTALTEDGQVLTWGHGGHGQLGHGCLSNGKVPQVVEALIDQQIVYVACGSLWTAAVTESGALYTWGKNRDYQLGIPGLLDVQTVPARVTFQPSSNQQLQAQPQVIAVCGGASHGMCLVHRRYK</sequence>
<dbReference type="Proteomes" id="UP001162992">
    <property type="component" value="Chromosome 20"/>
</dbReference>
<gene>
    <name evidence="1" type="ORF">O6H91_20G018700</name>
</gene>
<proteinExistence type="predicted"/>
<comment type="caution">
    <text evidence="1">The sequence shown here is derived from an EMBL/GenBank/DDBJ whole genome shotgun (WGS) entry which is preliminary data.</text>
</comment>